<name>A0A975AWI7_9THEO</name>
<dbReference type="RefSeq" id="WP_284680483.1">
    <property type="nucleotide sequence ID" value="NZ_CP060096.1"/>
</dbReference>
<gene>
    <name evidence="2" type="ORF">ACETAC_02405</name>
</gene>
<dbReference type="Pfam" id="PF00535">
    <property type="entry name" value="Glycos_transf_2"/>
    <property type="match status" value="1"/>
</dbReference>
<dbReference type="AlphaFoldDB" id="A0A975AWI7"/>
<dbReference type="KEGG" id="aaut:ACETAC_02405"/>
<dbReference type="InterPro" id="IPR050834">
    <property type="entry name" value="Glycosyltransf_2"/>
</dbReference>
<organism evidence="2 3">
    <name type="scientific">Aceticella autotrophica</name>
    <dbReference type="NCBI Taxonomy" id="2755338"/>
    <lineage>
        <taxon>Bacteria</taxon>
        <taxon>Bacillati</taxon>
        <taxon>Bacillota</taxon>
        <taxon>Clostridia</taxon>
        <taxon>Thermoanaerobacterales</taxon>
        <taxon>Thermoanaerobacteraceae</taxon>
        <taxon>Aceticella</taxon>
    </lineage>
</organism>
<dbReference type="EMBL" id="CP060096">
    <property type="protein sequence ID" value="QSZ27770.1"/>
    <property type="molecule type" value="Genomic_DNA"/>
</dbReference>
<evidence type="ECO:0000313" key="2">
    <source>
        <dbReference type="EMBL" id="QSZ27770.1"/>
    </source>
</evidence>
<dbReference type="InterPro" id="IPR001173">
    <property type="entry name" value="Glyco_trans_2-like"/>
</dbReference>
<reference evidence="2" key="1">
    <citation type="submission" date="2020-08" db="EMBL/GenBank/DDBJ databases">
        <title>Genomic insights into the carbon and energy metabolism of the first obligate autotrophic acetogenic bacterium Aceticella autotrophica gen. nov., sp. nov.</title>
        <authorList>
            <person name="Toshchakov S.V."/>
            <person name="Elcheninov A.G."/>
            <person name="Kublanov I.V."/>
            <person name="Frolov E.N."/>
            <person name="Lebedinsky A.V."/>
        </authorList>
    </citation>
    <scope>NUCLEOTIDE SEQUENCE</scope>
    <source>
        <strain evidence="2">3443-3Ac</strain>
    </source>
</reference>
<feature type="domain" description="Glycosyltransferase 2-like" evidence="1">
    <location>
        <begin position="4"/>
        <end position="170"/>
    </location>
</feature>
<accession>A0A975AWI7</accession>
<dbReference type="Proteomes" id="UP000671913">
    <property type="component" value="Chromosome"/>
</dbReference>
<dbReference type="SUPFAM" id="SSF53448">
    <property type="entry name" value="Nucleotide-diphospho-sugar transferases"/>
    <property type="match status" value="1"/>
</dbReference>
<evidence type="ECO:0000259" key="1">
    <source>
        <dbReference type="Pfam" id="PF00535"/>
    </source>
</evidence>
<keyword evidence="3" id="KW-1185">Reference proteome</keyword>
<dbReference type="PANTHER" id="PTHR43685:SF13">
    <property type="entry name" value="O ANTIGEN BIOSYNTHESIS RHAMNOSYLTRANSFERASE RFBN"/>
    <property type="match status" value="1"/>
</dbReference>
<dbReference type="Gene3D" id="3.90.550.10">
    <property type="entry name" value="Spore Coat Polysaccharide Biosynthesis Protein SpsA, Chain A"/>
    <property type="match status" value="1"/>
</dbReference>
<proteinExistence type="predicted"/>
<dbReference type="InterPro" id="IPR029044">
    <property type="entry name" value="Nucleotide-diphossugar_trans"/>
</dbReference>
<evidence type="ECO:0000313" key="3">
    <source>
        <dbReference type="Proteomes" id="UP000671913"/>
    </source>
</evidence>
<protein>
    <submittedName>
        <fullName evidence="2">Glycosyltransferase family 2 protein</fullName>
    </submittedName>
</protein>
<dbReference type="GO" id="GO:0044010">
    <property type="term" value="P:single-species biofilm formation"/>
    <property type="evidence" value="ECO:0007669"/>
    <property type="project" value="TreeGrafter"/>
</dbReference>
<dbReference type="PANTHER" id="PTHR43685">
    <property type="entry name" value="GLYCOSYLTRANSFERASE"/>
    <property type="match status" value="1"/>
</dbReference>
<sequence>MKISIIIPTLNCEKTIGELLKRLKNQTQKADEIIVVDSESNDKTAEIAEKEGAKVIKIERRDFDHGGTRNLAAENSTGDIIIFLTQDALPYDEYFIENIITPLKNSDIAAAYGRQIADEKAIPTEKFARLFNYPEKGFIKSKENINELKIKAFFFSNVCSAIRRKEFEQVGKFPDNTIMNEDMIIASKLILNGYKIAYVPNAIVIHYHNYSPIKQFKRNFDIGVFFSENSWILQYGKSEGEGIKFLKDEIKYLWQNDKIWTLYAILENAFRFFGYRLGLKHKYLPLFLKKRISMNNNYWK</sequence>